<dbReference type="AlphaFoldDB" id="A0A9P6TA72"/>
<evidence type="ECO:0008006" key="4">
    <source>
        <dbReference type="Google" id="ProtNLM"/>
    </source>
</evidence>
<name>A0A9P6TA72_9BASI</name>
<evidence type="ECO:0000256" key="1">
    <source>
        <dbReference type="SAM" id="SignalP"/>
    </source>
</evidence>
<comment type="caution">
    <text evidence="2">The sequence shown here is derived from an EMBL/GenBank/DDBJ whole genome shotgun (WGS) entry which is preliminary data.</text>
</comment>
<protein>
    <recommendedName>
        <fullName evidence="4">Secreted protein</fullName>
    </recommendedName>
</protein>
<evidence type="ECO:0000313" key="2">
    <source>
        <dbReference type="EMBL" id="KAG0144325.1"/>
    </source>
</evidence>
<dbReference type="Proteomes" id="UP000886653">
    <property type="component" value="Unassembled WGS sequence"/>
</dbReference>
<feature type="signal peptide" evidence="1">
    <location>
        <begin position="1"/>
        <end position="28"/>
    </location>
</feature>
<feature type="chain" id="PRO_5040401842" description="Secreted protein" evidence="1">
    <location>
        <begin position="29"/>
        <end position="175"/>
    </location>
</feature>
<gene>
    <name evidence="2" type="ORF">CROQUDRAFT_65138</name>
</gene>
<evidence type="ECO:0000313" key="3">
    <source>
        <dbReference type="Proteomes" id="UP000886653"/>
    </source>
</evidence>
<organism evidence="2 3">
    <name type="scientific">Cronartium quercuum f. sp. fusiforme G11</name>
    <dbReference type="NCBI Taxonomy" id="708437"/>
    <lineage>
        <taxon>Eukaryota</taxon>
        <taxon>Fungi</taxon>
        <taxon>Dikarya</taxon>
        <taxon>Basidiomycota</taxon>
        <taxon>Pucciniomycotina</taxon>
        <taxon>Pucciniomycetes</taxon>
        <taxon>Pucciniales</taxon>
        <taxon>Coleosporiaceae</taxon>
        <taxon>Cronartium</taxon>
    </lineage>
</organism>
<sequence>MTHSTSHFFLFLSALLTSYLINLNSVTSISILSVQPKAVGVTDVCGNTLACSLLDTDWPTTDFTCGQKKISATSFMSARQYMLAGSGKSLQKAGVAWPSKVAEKCKNIPKGIQHVYDNGLWKVFYLIDPICHCDKLSTPKPMPNCREAITETNDACNVAQFYFCAMELNGVQCTH</sequence>
<reference evidence="2" key="1">
    <citation type="submission" date="2013-11" db="EMBL/GenBank/DDBJ databases">
        <title>Genome sequence of the fusiform rust pathogen reveals effectors for host alternation and coevolution with pine.</title>
        <authorList>
            <consortium name="DOE Joint Genome Institute"/>
            <person name="Smith K."/>
            <person name="Pendleton A."/>
            <person name="Kubisiak T."/>
            <person name="Anderson C."/>
            <person name="Salamov A."/>
            <person name="Aerts A."/>
            <person name="Riley R."/>
            <person name="Clum A."/>
            <person name="Lindquist E."/>
            <person name="Ence D."/>
            <person name="Campbell M."/>
            <person name="Kronenberg Z."/>
            <person name="Feau N."/>
            <person name="Dhillon B."/>
            <person name="Hamelin R."/>
            <person name="Burleigh J."/>
            <person name="Smith J."/>
            <person name="Yandell M."/>
            <person name="Nelson C."/>
            <person name="Grigoriev I."/>
            <person name="Davis J."/>
        </authorList>
    </citation>
    <scope>NUCLEOTIDE SEQUENCE</scope>
    <source>
        <strain evidence="2">G11</strain>
    </source>
</reference>
<keyword evidence="3" id="KW-1185">Reference proteome</keyword>
<proteinExistence type="predicted"/>
<dbReference type="EMBL" id="MU167297">
    <property type="protein sequence ID" value="KAG0144325.1"/>
    <property type="molecule type" value="Genomic_DNA"/>
</dbReference>
<dbReference type="OrthoDB" id="2498139at2759"/>
<accession>A0A9P6TA72</accession>
<keyword evidence="1" id="KW-0732">Signal</keyword>